<dbReference type="Proteomes" id="UP000011680">
    <property type="component" value="Unassembled WGS sequence"/>
</dbReference>
<gene>
    <name evidence="1" type="ORF">C451_20150</name>
</gene>
<organism evidence="1 2">
    <name type="scientific">Halococcus thailandensis JCM 13552</name>
    <dbReference type="NCBI Taxonomy" id="1227457"/>
    <lineage>
        <taxon>Archaea</taxon>
        <taxon>Methanobacteriati</taxon>
        <taxon>Methanobacteriota</taxon>
        <taxon>Stenosarchaea group</taxon>
        <taxon>Halobacteria</taxon>
        <taxon>Halobacteriales</taxon>
        <taxon>Halococcaceae</taxon>
        <taxon>Halococcus</taxon>
    </lineage>
</organism>
<evidence type="ECO:0000313" key="2">
    <source>
        <dbReference type="Proteomes" id="UP000011680"/>
    </source>
</evidence>
<protein>
    <recommendedName>
        <fullName evidence="3">Transposase</fullName>
    </recommendedName>
</protein>
<comment type="caution">
    <text evidence="1">The sequence shown here is derived from an EMBL/GenBank/DDBJ whole genome shotgun (WGS) entry which is preliminary data.</text>
</comment>
<proteinExistence type="predicted"/>
<reference evidence="1 2" key="1">
    <citation type="journal article" date="2014" name="PLoS Genet.">
        <title>Phylogenetically driven sequencing of extremely halophilic archaea reveals strategies for static and dynamic osmo-response.</title>
        <authorList>
            <person name="Becker E.A."/>
            <person name="Seitzer P.M."/>
            <person name="Tritt A."/>
            <person name="Larsen D."/>
            <person name="Krusor M."/>
            <person name="Yao A.I."/>
            <person name="Wu D."/>
            <person name="Madern D."/>
            <person name="Eisen J.A."/>
            <person name="Darling A.E."/>
            <person name="Facciotti M.T."/>
        </authorList>
    </citation>
    <scope>NUCLEOTIDE SEQUENCE [LARGE SCALE GENOMIC DNA]</scope>
    <source>
        <strain evidence="1 2">JCM 13552</strain>
    </source>
</reference>
<dbReference type="EMBL" id="AOMF01000188">
    <property type="protein sequence ID" value="EMA48545.1"/>
    <property type="molecule type" value="Genomic_DNA"/>
</dbReference>
<evidence type="ECO:0008006" key="3">
    <source>
        <dbReference type="Google" id="ProtNLM"/>
    </source>
</evidence>
<sequence>MLGWFGVDRSRPAIRNWCQSFAESHEQTFTAESDRITVDEKQVQLPRSAKYGSTRQSIAIRKSCSTHDFLNIAEPTQQRRFFANYK</sequence>
<evidence type="ECO:0000313" key="1">
    <source>
        <dbReference type="EMBL" id="EMA48545.1"/>
    </source>
</evidence>
<keyword evidence="2" id="KW-1185">Reference proteome</keyword>
<dbReference type="AlphaFoldDB" id="M0MVV7"/>
<name>M0MVV7_9EURY</name>
<accession>M0MVV7</accession>